<gene>
    <name evidence="1" type="ORF">Anapl_04194</name>
</gene>
<keyword evidence="2" id="KW-1185">Reference proteome</keyword>
<accession>R0JP30</accession>
<dbReference type="AlphaFoldDB" id="R0JP30"/>
<dbReference type="EMBL" id="KB743404">
    <property type="protein sequence ID" value="EOA98871.1"/>
    <property type="molecule type" value="Genomic_DNA"/>
</dbReference>
<protein>
    <submittedName>
        <fullName evidence="1">Uncharacterized protein</fullName>
    </submittedName>
</protein>
<organism evidence="1 2">
    <name type="scientific">Anas platyrhynchos</name>
    <name type="common">Mallard</name>
    <name type="synonym">Anas boschas</name>
    <dbReference type="NCBI Taxonomy" id="8839"/>
    <lineage>
        <taxon>Eukaryota</taxon>
        <taxon>Metazoa</taxon>
        <taxon>Chordata</taxon>
        <taxon>Craniata</taxon>
        <taxon>Vertebrata</taxon>
        <taxon>Euteleostomi</taxon>
        <taxon>Archelosauria</taxon>
        <taxon>Archosauria</taxon>
        <taxon>Dinosauria</taxon>
        <taxon>Saurischia</taxon>
        <taxon>Theropoda</taxon>
        <taxon>Coelurosauria</taxon>
        <taxon>Aves</taxon>
        <taxon>Neognathae</taxon>
        <taxon>Galloanserae</taxon>
        <taxon>Anseriformes</taxon>
        <taxon>Anatidae</taxon>
        <taxon>Anatinae</taxon>
        <taxon>Anas</taxon>
    </lineage>
</organism>
<sequence>MLVCNLTNTSAGKRKCANVSKPYCAKCQLFGQLFIRRLVQSSLQQQGFLCSGGAPPDLPHGAGPEKHPEPGVRDAMELPIPSRASSALDSKRVKFSAGLWGISGCNSGGILSGSRDSTGRDAFSGFTWQTDRLEGGLGPARSSNDDKIKLPLLDSTCDSWWKSKDCVQILLAMLLVVAPYVGVQRVPRDPGQPGFSSSQLSFKNSPHPPKIQIFSSRSLPLPSLLSDLVVPPESEALTLKNQCTLRISMPEVFWYMPVTKGNELHVSSSQELVKEMVDADVELMRNNPNA</sequence>
<proteinExistence type="predicted"/>
<evidence type="ECO:0000313" key="2">
    <source>
        <dbReference type="Proteomes" id="UP000296049"/>
    </source>
</evidence>
<reference evidence="2" key="1">
    <citation type="journal article" date="2013" name="Nat. Genet.">
        <title>The duck genome and transcriptome provide insight into an avian influenza virus reservoir species.</title>
        <authorList>
            <person name="Huang Y."/>
            <person name="Li Y."/>
            <person name="Burt D.W."/>
            <person name="Chen H."/>
            <person name="Zhang Y."/>
            <person name="Qian W."/>
            <person name="Kim H."/>
            <person name="Gan S."/>
            <person name="Zhao Y."/>
            <person name="Li J."/>
            <person name="Yi K."/>
            <person name="Feng H."/>
            <person name="Zhu P."/>
            <person name="Li B."/>
            <person name="Liu Q."/>
            <person name="Fairley S."/>
            <person name="Magor K.E."/>
            <person name="Du Z."/>
            <person name="Hu X."/>
            <person name="Goodman L."/>
            <person name="Tafer H."/>
            <person name="Vignal A."/>
            <person name="Lee T."/>
            <person name="Kim K.W."/>
            <person name="Sheng Z."/>
            <person name="An Y."/>
            <person name="Searle S."/>
            <person name="Herrero J."/>
            <person name="Groenen M.A."/>
            <person name="Crooijmans R.P."/>
            <person name="Faraut T."/>
            <person name="Cai Q."/>
            <person name="Webster R.G."/>
            <person name="Aldridge J.R."/>
            <person name="Warren W.C."/>
            <person name="Bartschat S."/>
            <person name="Kehr S."/>
            <person name="Marz M."/>
            <person name="Stadler P.F."/>
            <person name="Smith J."/>
            <person name="Kraus R.H."/>
            <person name="Zhao Y."/>
            <person name="Ren L."/>
            <person name="Fei J."/>
            <person name="Morisson M."/>
            <person name="Kaiser P."/>
            <person name="Griffin D.K."/>
            <person name="Rao M."/>
            <person name="Pitel F."/>
            <person name="Wang J."/>
            <person name="Li N."/>
        </authorList>
    </citation>
    <scope>NUCLEOTIDE SEQUENCE [LARGE SCALE GENOMIC DNA]</scope>
</reference>
<dbReference type="Proteomes" id="UP000296049">
    <property type="component" value="Unassembled WGS sequence"/>
</dbReference>
<evidence type="ECO:0000313" key="1">
    <source>
        <dbReference type="EMBL" id="EOA98871.1"/>
    </source>
</evidence>
<name>R0JP30_ANAPL</name>